<protein>
    <submittedName>
        <fullName evidence="13">M48 family metalloprotease</fullName>
    </submittedName>
</protein>
<keyword evidence="6" id="KW-0378">Hydrolase</keyword>
<dbReference type="Gene3D" id="1.25.40.10">
    <property type="entry name" value="Tetratricopeptide repeat domain"/>
    <property type="match status" value="1"/>
</dbReference>
<dbReference type="CDD" id="cd07328">
    <property type="entry name" value="M48_Ste24p_like"/>
    <property type="match status" value="1"/>
</dbReference>
<keyword evidence="7" id="KW-0862">Zinc</keyword>
<evidence type="ECO:0000256" key="4">
    <source>
        <dbReference type="ARBA" id="ARBA00022692"/>
    </source>
</evidence>
<proteinExistence type="predicted"/>
<evidence type="ECO:0000256" key="2">
    <source>
        <dbReference type="ARBA" id="ARBA00022475"/>
    </source>
</evidence>
<keyword evidence="2" id="KW-1003">Cell membrane</keyword>
<evidence type="ECO:0000256" key="3">
    <source>
        <dbReference type="ARBA" id="ARBA00022670"/>
    </source>
</evidence>
<comment type="cofactor">
    <cofactor evidence="1">
        <name>Zn(2+)</name>
        <dbReference type="ChEBI" id="CHEBI:29105"/>
    </cofactor>
</comment>
<evidence type="ECO:0000313" key="13">
    <source>
        <dbReference type="EMBL" id="MBK1812650.1"/>
    </source>
</evidence>
<reference evidence="14" key="1">
    <citation type="submission" date="2021-01" db="EMBL/GenBank/DDBJ databases">
        <title>Genome public.</title>
        <authorList>
            <person name="Liu C."/>
            <person name="Sun Q."/>
        </authorList>
    </citation>
    <scope>NUCLEOTIDE SEQUENCE [LARGE SCALE GENOMIC DNA]</scope>
    <source>
        <strain evidence="14">YIM B02505</strain>
    </source>
</reference>
<evidence type="ECO:0000313" key="14">
    <source>
        <dbReference type="Proteomes" id="UP000596739"/>
    </source>
</evidence>
<accession>A0ABS1ETI1</accession>
<keyword evidence="8 11" id="KW-1133">Transmembrane helix</keyword>
<dbReference type="PANTHER" id="PTHR43221:SF2">
    <property type="entry name" value="PROTEASE HTPX HOMOLOG"/>
    <property type="match status" value="1"/>
</dbReference>
<dbReference type="SUPFAM" id="SSF48452">
    <property type="entry name" value="TPR-like"/>
    <property type="match status" value="1"/>
</dbReference>
<keyword evidence="10 11" id="KW-0472">Membrane</keyword>
<name>A0ABS1ETI1_9CLOT</name>
<keyword evidence="14" id="KW-1185">Reference proteome</keyword>
<keyword evidence="5" id="KW-0479">Metal-binding</keyword>
<organism evidence="13 14">
    <name type="scientific">Clostridium yunnanense</name>
    <dbReference type="NCBI Taxonomy" id="2800325"/>
    <lineage>
        <taxon>Bacteria</taxon>
        <taxon>Bacillati</taxon>
        <taxon>Bacillota</taxon>
        <taxon>Clostridia</taxon>
        <taxon>Eubacteriales</taxon>
        <taxon>Clostridiaceae</taxon>
        <taxon>Clostridium</taxon>
    </lineage>
</organism>
<dbReference type="InterPro" id="IPR011990">
    <property type="entry name" value="TPR-like_helical_dom_sf"/>
</dbReference>
<keyword evidence="4 11" id="KW-0812">Transmembrane</keyword>
<dbReference type="Proteomes" id="UP000596739">
    <property type="component" value="Unassembled WGS sequence"/>
</dbReference>
<evidence type="ECO:0000256" key="9">
    <source>
        <dbReference type="ARBA" id="ARBA00023049"/>
    </source>
</evidence>
<dbReference type="InterPro" id="IPR050083">
    <property type="entry name" value="HtpX_protease"/>
</dbReference>
<evidence type="ECO:0000259" key="12">
    <source>
        <dbReference type="Pfam" id="PF01435"/>
    </source>
</evidence>
<dbReference type="Gene3D" id="3.30.2010.10">
    <property type="entry name" value="Metalloproteases ('zincins'), catalytic domain"/>
    <property type="match status" value="1"/>
</dbReference>
<evidence type="ECO:0000256" key="7">
    <source>
        <dbReference type="ARBA" id="ARBA00022833"/>
    </source>
</evidence>
<feature type="transmembrane region" description="Helical" evidence="11">
    <location>
        <begin position="48"/>
        <end position="69"/>
    </location>
</feature>
<evidence type="ECO:0000256" key="11">
    <source>
        <dbReference type="SAM" id="Phobius"/>
    </source>
</evidence>
<comment type="caution">
    <text evidence="13">The sequence shown here is derived from an EMBL/GenBank/DDBJ whole genome shotgun (WGS) entry which is preliminary data.</text>
</comment>
<evidence type="ECO:0000256" key="5">
    <source>
        <dbReference type="ARBA" id="ARBA00022723"/>
    </source>
</evidence>
<evidence type="ECO:0000256" key="6">
    <source>
        <dbReference type="ARBA" id="ARBA00022801"/>
    </source>
</evidence>
<sequence length="627" mass="72826">MNKKIRFKERFLGALDILLTAGMVLLDSVILLFIIAFIDQGIIAEEDIAISIVTSILLVIPLAIVFFLLSKALFPIFFQKDDNTDIFIVKREDFPKLYETIDEVRSICKCPKIHVVALDFNNNAYIKEGSKFYLANWKKRYLVIGVPLLLSLNERELKAVLAHECGHLSKVHGRSTYRISQRINKLLKRLDKLKKKGKPNSITARLIKRYIIVLNNLYFQVRKNNEFEADIIASRAVGKQALINSLIKMEFYDGIFNRYFWDYITKLNNTSEKVPKDIYFLMENAMKGNLEIPIEVYKNFLDQIKVYYSLPGSTHPSIAERAESLDATVPTIDGSFNGDLLSIFRDDYESALRTLFRSESNSILNNMSLKWKELFETRWKENYEYISDLKTSLHDLESIEKESGLTQKQRIDQAFLVEELEGINASLKVFKEAVKEDKLNISAKFHIARIFLLKDIEAGVEFFNTLMNEDTQLIPNSCYHLINYYLHNGNRSEAVRYYNYAVNFMKTNKEVLAERSNVYKSDDFLLHDLSSKTLDKIKHELEKHEEIKKAYIVVKKLTISKDFPLYIIAIKYKKSCNKNKIKSIQAKIIKGIYNEEILPWDFQIIPLTSKNISIEYNVDSIFGARIL</sequence>
<dbReference type="RefSeq" id="WP_200272063.1">
    <property type="nucleotide sequence ID" value="NZ_JAENHN010000050.1"/>
</dbReference>
<dbReference type="InterPro" id="IPR001915">
    <property type="entry name" value="Peptidase_M48"/>
</dbReference>
<feature type="transmembrane region" description="Helical" evidence="11">
    <location>
        <begin position="12"/>
        <end position="36"/>
    </location>
</feature>
<evidence type="ECO:0000256" key="1">
    <source>
        <dbReference type="ARBA" id="ARBA00001947"/>
    </source>
</evidence>
<dbReference type="EMBL" id="JAENHN010000050">
    <property type="protein sequence ID" value="MBK1812650.1"/>
    <property type="molecule type" value="Genomic_DNA"/>
</dbReference>
<evidence type="ECO:0000256" key="10">
    <source>
        <dbReference type="ARBA" id="ARBA00023136"/>
    </source>
</evidence>
<dbReference type="PANTHER" id="PTHR43221">
    <property type="entry name" value="PROTEASE HTPX"/>
    <property type="match status" value="1"/>
</dbReference>
<dbReference type="GO" id="GO:0008237">
    <property type="term" value="F:metallopeptidase activity"/>
    <property type="evidence" value="ECO:0007669"/>
    <property type="project" value="UniProtKB-KW"/>
</dbReference>
<feature type="domain" description="Peptidase M48" evidence="12">
    <location>
        <begin position="137"/>
        <end position="328"/>
    </location>
</feature>
<keyword evidence="9 13" id="KW-0482">Metalloprotease</keyword>
<keyword evidence="3" id="KW-0645">Protease</keyword>
<gene>
    <name evidence="13" type="ORF">JHL18_18685</name>
</gene>
<dbReference type="Pfam" id="PF01435">
    <property type="entry name" value="Peptidase_M48"/>
    <property type="match status" value="1"/>
</dbReference>
<evidence type="ECO:0000256" key="8">
    <source>
        <dbReference type="ARBA" id="ARBA00022989"/>
    </source>
</evidence>